<dbReference type="HOGENOM" id="CLU_2022219_0_0_11"/>
<protein>
    <submittedName>
        <fullName evidence="1">Uncharacterized protein</fullName>
    </submittedName>
</protein>
<dbReference type="PATRIC" id="fig|518635.17.peg.487"/>
<evidence type="ECO:0000313" key="1">
    <source>
        <dbReference type="EMBL" id="EEP21184.1"/>
    </source>
</evidence>
<evidence type="ECO:0000313" key="2">
    <source>
        <dbReference type="Proteomes" id="UP000006408"/>
    </source>
</evidence>
<comment type="caution">
    <text evidence="1">The sequence shown here is derived from an EMBL/GenBank/DDBJ whole genome shotgun (WGS) entry which is preliminary data.</text>
</comment>
<sequence>MPYIEFNRCFAAYALSTILVPVGFPLSSRQERCGLKIYLAYVLPSQLRLSRILLGACERALILPTSAGEASPPPVLRRTCRCSIPHSARKLQNPHLLTRLHASWPNLDVLHRLMEQHRGTGR</sequence>
<dbReference type="AlphaFoldDB" id="C4FE03"/>
<proteinExistence type="predicted"/>
<dbReference type="KEGG" id="bang:BBAG_0471"/>
<gene>
    <name evidence="1" type="ORF">BIFANG_02541</name>
</gene>
<dbReference type="Proteomes" id="UP000006408">
    <property type="component" value="Unassembled WGS sequence"/>
</dbReference>
<organism evidence="1 2">
    <name type="scientific">Bifidobacterium angulatum DSM 20098 = JCM 7096</name>
    <dbReference type="NCBI Taxonomy" id="518635"/>
    <lineage>
        <taxon>Bacteria</taxon>
        <taxon>Bacillati</taxon>
        <taxon>Actinomycetota</taxon>
        <taxon>Actinomycetes</taxon>
        <taxon>Bifidobacteriales</taxon>
        <taxon>Bifidobacteriaceae</taxon>
        <taxon>Bifidobacterium</taxon>
    </lineage>
</organism>
<reference evidence="1" key="1">
    <citation type="submission" date="2009-04" db="EMBL/GenBank/DDBJ databases">
        <authorList>
            <person name="Weinstock G."/>
            <person name="Sodergren E."/>
            <person name="Clifton S."/>
            <person name="Fulton L."/>
            <person name="Fulton B."/>
            <person name="Courtney L."/>
            <person name="Fronick C."/>
            <person name="Harrison M."/>
            <person name="Strong C."/>
            <person name="Farmer C."/>
            <person name="Delahaunty K."/>
            <person name="Markovic C."/>
            <person name="Hall O."/>
            <person name="Minx P."/>
            <person name="Tomlinson C."/>
            <person name="Mitreva M."/>
            <person name="Nelson J."/>
            <person name="Hou S."/>
            <person name="Wollam A."/>
            <person name="Pepin K.H."/>
            <person name="Johnson M."/>
            <person name="Bhonagiri V."/>
            <person name="Nash W.E."/>
            <person name="Warren W."/>
            <person name="Chinwalla A."/>
            <person name="Mardis E.R."/>
            <person name="Wilson R.K."/>
        </authorList>
    </citation>
    <scope>NUCLEOTIDE SEQUENCE [LARGE SCALE GENOMIC DNA]</scope>
    <source>
        <strain evidence="1">DSM 20098</strain>
    </source>
</reference>
<dbReference type="EMBL" id="ABYS02000004">
    <property type="protein sequence ID" value="EEP21184.1"/>
    <property type="molecule type" value="Genomic_DNA"/>
</dbReference>
<name>C4FE03_9BIFI</name>
<keyword evidence="2" id="KW-1185">Reference proteome</keyword>
<accession>C4FE03</accession>